<keyword evidence="2" id="KW-1185">Reference proteome</keyword>
<dbReference type="Proteomes" id="UP001476282">
    <property type="component" value="Unassembled WGS sequence"/>
</dbReference>
<dbReference type="CDD" id="cd08026">
    <property type="entry name" value="DUF326"/>
    <property type="match status" value="1"/>
</dbReference>
<accession>A0ABP9USW2</accession>
<protein>
    <submittedName>
        <fullName evidence="1">Cysteine-rich protein YhjQ</fullName>
    </submittedName>
</protein>
<proteinExistence type="predicted"/>
<dbReference type="Pfam" id="PF03860">
    <property type="entry name" value="Csp"/>
    <property type="match status" value="1"/>
</dbReference>
<organism evidence="1 2">
    <name type="scientific">Haloferula sargassicola</name>
    <dbReference type="NCBI Taxonomy" id="490096"/>
    <lineage>
        <taxon>Bacteria</taxon>
        <taxon>Pseudomonadati</taxon>
        <taxon>Verrucomicrobiota</taxon>
        <taxon>Verrucomicrobiia</taxon>
        <taxon>Verrucomicrobiales</taxon>
        <taxon>Verrucomicrobiaceae</taxon>
        <taxon>Haloferula</taxon>
    </lineage>
</organism>
<sequence>MNMNTDLSYQACIEACQACAVACAHCASSCLKEDDVKMMADCIATDLDCAELCHLAVSYMARDAAKVREVCRLCAEVCDACGAECGKHEHQHCQECAEACRRCAEACREVAA</sequence>
<dbReference type="EMBL" id="BAABRI010000012">
    <property type="protein sequence ID" value="GAA5483119.1"/>
    <property type="molecule type" value="Genomic_DNA"/>
</dbReference>
<evidence type="ECO:0000313" key="2">
    <source>
        <dbReference type="Proteomes" id="UP001476282"/>
    </source>
</evidence>
<comment type="caution">
    <text evidence="1">The sequence shown here is derived from an EMBL/GenBank/DDBJ whole genome shotgun (WGS) entry which is preliminary data.</text>
</comment>
<evidence type="ECO:0000313" key="1">
    <source>
        <dbReference type="EMBL" id="GAA5483119.1"/>
    </source>
</evidence>
<dbReference type="InterPro" id="IPR044543">
    <property type="entry name" value="YHJQ-like"/>
</dbReference>
<dbReference type="PANTHER" id="PTHR37310">
    <property type="entry name" value="CYTOPLASMIC PROTEIN-RELATED"/>
    <property type="match status" value="1"/>
</dbReference>
<dbReference type="Gene3D" id="1.20.1270.360">
    <property type="match status" value="1"/>
</dbReference>
<dbReference type="PANTHER" id="PTHR37310:SF1">
    <property type="entry name" value="CYTOPLASMIC PROTEIN"/>
    <property type="match status" value="1"/>
</dbReference>
<name>A0ABP9USW2_9BACT</name>
<gene>
    <name evidence="1" type="primary">yhjQ</name>
    <name evidence="1" type="ORF">Hsar01_02347</name>
</gene>
<reference evidence="1 2" key="1">
    <citation type="submission" date="2024-02" db="EMBL/GenBank/DDBJ databases">
        <title>Haloferula sargassicola NBRC 104335.</title>
        <authorList>
            <person name="Ichikawa N."/>
            <person name="Katano-Makiyama Y."/>
            <person name="Hidaka K."/>
        </authorList>
    </citation>
    <scope>NUCLEOTIDE SEQUENCE [LARGE SCALE GENOMIC DNA]</scope>
    <source>
        <strain evidence="1 2">NBRC 104335</strain>
    </source>
</reference>
<dbReference type="InterPro" id="IPR005560">
    <property type="entry name" value="Csp_YhjQ"/>
</dbReference>